<proteinExistence type="predicted"/>
<dbReference type="AlphaFoldDB" id="A0A0L7R204"/>
<reference evidence="2 3" key="1">
    <citation type="submission" date="2015-07" db="EMBL/GenBank/DDBJ databases">
        <title>The genome of Habropoda laboriosa.</title>
        <authorList>
            <person name="Pan H."/>
            <person name="Kapheim K."/>
        </authorList>
    </citation>
    <scope>NUCLEOTIDE SEQUENCE [LARGE SCALE GENOMIC DNA]</scope>
    <source>
        <strain evidence="2">0110345459</strain>
    </source>
</reference>
<evidence type="ECO:0000313" key="3">
    <source>
        <dbReference type="Proteomes" id="UP000053825"/>
    </source>
</evidence>
<keyword evidence="3" id="KW-1185">Reference proteome</keyword>
<gene>
    <name evidence="2" type="ORF">WH47_04485</name>
</gene>
<feature type="non-terminal residue" evidence="2">
    <location>
        <position position="1"/>
    </location>
</feature>
<feature type="region of interest" description="Disordered" evidence="1">
    <location>
        <begin position="28"/>
        <end position="61"/>
    </location>
</feature>
<accession>A0A0L7R204</accession>
<evidence type="ECO:0000256" key="1">
    <source>
        <dbReference type="SAM" id="MobiDB-lite"/>
    </source>
</evidence>
<feature type="compositionally biased region" description="Basic and acidic residues" evidence="1">
    <location>
        <begin position="38"/>
        <end position="61"/>
    </location>
</feature>
<dbReference type="EMBL" id="KQ414666">
    <property type="protein sequence ID" value="KOC64897.1"/>
    <property type="molecule type" value="Genomic_DNA"/>
</dbReference>
<sequence length="84" mass="9530">LADRDTDFRRPDVSVVVDNLNSMTISDFKKQAKQKCKKANEHKKTEVQDSKNNKDNDTDKDVSELNALMCLTSVNSDNKVNDKV</sequence>
<organism evidence="2 3">
    <name type="scientific">Habropoda laboriosa</name>
    <dbReference type="NCBI Taxonomy" id="597456"/>
    <lineage>
        <taxon>Eukaryota</taxon>
        <taxon>Metazoa</taxon>
        <taxon>Ecdysozoa</taxon>
        <taxon>Arthropoda</taxon>
        <taxon>Hexapoda</taxon>
        <taxon>Insecta</taxon>
        <taxon>Pterygota</taxon>
        <taxon>Neoptera</taxon>
        <taxon>Endopterygota</taxon>
        <taxon>Hymenoptera</taxon>
        <taxon>Apocrita</taxon>
        <taxon>Aculeata</taxon>
        <taxon>Apoidea</taxon>
        <taxon>Anthophila</taxon>
        <taxon>Apidae</taxon>
        <taxon>Habropoda</taxon>
    </lineage>
</organism>
<dbReference type="Proteomes" id="UP000053825">
    <property type="component" value="Unassembled WGS sequence"/>
</dbReference>
<name>A0A0L7R204_9HYME</name>
<evidence type="ECO:0000313" key="2">
    <source>
        <dbReference type="EMBL" id="KOC64897.1"/>
    </source>
</evidence>
<dbReference type="OrthoDB" id="289250at2759"/>
<protein>
    <submittedName>
        <fullName evidence="2">Uncharacterized protein</fullName>
    </submittedName>
</protein>